<gene>
    <name evidence="10" type="ORF">ABR189_23280</name>
</gene>
<dbReference type="Gene3D" id="2.40.170.20">
    <property type="entry name" value="TonB-dependent receptor, beta-barrel domain"/>
    <property type="match status" value="1"/>
</dbReference>
<dbReference type="InterPro" id="IPR012910">
    <property type="entry name" value="Plug_dom"/>
</dbReference>
<dbReference type="NCBIfam" id="TIGR04056">
    <property type="entry name" value="OMP_RagA_SusC"/>
    <property type="match status" value="1"/>
</dbReference>
<evidence type="ECO:0000256" key="5">
    <source>
        <dbReference type="ARBA" id="ARBA00023136"/>
    </source>
</evidence>
<comment type="caution">
    <text evidence="10">The sequence shown here is derived from an EMBL/GenBank/DDBJ whole genome shotgun (WGS) entry which is preliminary data.</text>
</comment>
<evidence type="ECO:0000256" key="3">
    <source>
        <dbReference type="ARBA" id="ARBA00022452"/>
    </source>
</evidence>
<accession>A0ABV2TBB8</accession>
<dbReference type="Gene3D" id="2.170.130.10">
    <property type="entry name" value="TonB-dependent receptor, plug domain"/>
    <property type="match status" value="1"/>
</dbReference>
<evidence type="ECO:0000313" key="11">
    <source>
        <dbReference type="Proteomes" id="UP001549749"/>
    </source>
</evidence>
<feature type="region of interest" description="Disordered" evidence="8">
    <location>
        <begin position="116"/>
        <end position="135"/>
    </location>
</feature>
<comment type="subcellular location">
    <subcellularLocation>
        <location evidence="1 7">Cell outer membrane</location>
        <topology evidence="1 7">Multi-pass membrane protein</topology>
    </subcellularLocation>
</comment>
<dbReference type="InterPro" id="IPR023997">
    <property type="entry name" value="TonB-dep_OMP_SusC/RagA_CS"/>
</dbReference>
<keyword evidence="3 7" id="KW-1134">Transmembrane beta strand</keyword>
<dbReference type="PROSITE" id="PS52016">
    <property type="entry name" value="TONB_DEPENDENT_REC_3"/>
    <property type="match status" value="1"/>
</dbReference>
<dbReference type="InterPro" id="IPR037066">
    <property type="entry name" value="Plug_dom_sf"/>
</dbReference>
<proteinExistence type="inferred from homology"/>
<organism evidence="10 11">
    <name type="scientific">Chitinophaga defluvii</name>
    <dbReference type="NCBI Taxonomy" id="3163343"/>
    <lineage>
        <taxon>Bacteria</taxon>
        <taxon>Pseudomonadati</taxon>
        <taxon>Bacteroidota</taxon>
        <taxon>Chitinophagia</taxon>
        <taxon>Chitinophagales</taxon>
        <taxon>Chitinophagaceae</taxon>
        <taxon>Chitinophaga</taxon>
    </lineage>
</organism>
<dbReference type="RefSeq" id="WP_354662894.1">
    <property type="nucleotide sequence ID" value="NZ_JBEXAC010000002.1"/>
</dbReference>
<dbReference type="NCBIfam" id="TIGR04057">
    <property type="entry name" value="SusC_RagA_signa"/>
    <property type="match status" value="1"/>
</dbReference>
<reference evidence="10 11" key="1">
    <citation type="submission" date="2024-06" db="EMBL/GenBank/DDBJ databases">
        <title>Chitinophaga defluvii sp. nov., isolated from municipal sewage.</title>
        <authorList>
            <person name="Zhang L."/>
        </authorList>
    </citation>
    <scope>NUCLEOTIDE SEQUENCE [LARGE SCALE GENOMIC DNA]</scope>
    <source>
        <strain evidence="10 11">H8</strain>
    </source>
</reference>
<dbReference type="Proteomes" id="UP001549749">
    <property type="component" value="Unassembled WGS sequence"/>
</dbReference>
<dbReference type="Gene3D" id="2.60.40.1120">
    <property type="entry name" value="Carboxypeptidase-like, regulatory domain"/>
    <property type="match status" value="1"/>
</dbReference>
<evidence type="ECO:0000256" key="1">
    <source>
        <dbReference type="ARBA" id="ARBA00004571"/>
    </source>
</evidence>
<evidence type="ECO:0000256" key="6">
    <source>
        <dbReference type="ARBA" id="ARBA00023237"/>
    </source>
</evidence>
<dbReference type="SUPFAM" id="SSF49464">
    <property type="entry name" value="Carboxypeptidase regulatory domain-like"/>
    <property type="match status" value="1"/>
</dbReference>
<feature type="compositionally biased region" description="Basic and acidic residues" evidence="8">
    <location>
        <begin position="116"/>
        <end position="131"/>
    </location>
</feature>
<keyword evidence="11" id="KW-1185">Reference proteome</keyword>
<evidence type="ECO:0000259" key="9">
    <source>
        <dbReference type="Pfam" id="PF07715"/>
    </source>
</evidence>
<protein>
    <submittedName>
        <fullName evidence="10">SusC/RagA family TonB-linked outer membrane protein</fullName>
    </submittedName>
</protein>
<keyword evidence="5 7" id="KW-0472">Membrane</keyword>
<dbReference type="InterPro" id="IPR039426">
    <property type="entry name" value="TonB-dep_rcpt-like"/>
</dbReference>
<keyword evidence="6 7" id="KW-0998">Cell outer membrane</keyword>
<dbReference type="InterPro" id="IPR008969">
    <property type="entry name" value="CarboxyPept-like_regulatory"/>
</dbReference>
<keyword evidence="2 7" id="KW-0813">Transport</keyword>
<evidence type="ECO:0000256" key="2">
    <source>
        <dbReference type="ARBA" id="ARBA00022448"/>
    </source>
</evidence>
<dbReference type="EMBL" id="JBEXAC010000002">
    <property type="protein sequence ID" value="MET7000334.1"/>
    <property type="molecule type" value="Genomic_DNA"/>
</dbReference>
<dbReference type="Pfam" id="PF07715">
    <property type="entry name" value="Plug"/>
    <property type="match status" value="1"/>
</dbReference>
<dbReference type="Pfam" id="PF13715">
    <property type="entry name" value="CarbopepD_reg_2"/>
    <property type="match status" value="1"/>
</dbReference>
<dbReference type="InterPro" id="IPR023996">
    <property type="entry name" value="TonB-dep_OMP_SusC/RagA"/>
</dbReference>
<evidence type="ECO:0000313" key="10">
    <source>
        <dbReference type="EMBL" id="MET7000334.1"/>
    </source>
</evidence>
<keyword evidence="4 7" id="KW-0812">Transmembrane</keyword>
<evidence type="ECO:0000256" key="7">
    <source>
        <dbReference type="PROSITE-ProRule" id="PRU01360"/>
    </source>
</evidence>
<comment type="similarity">
    <text evidence="7">Belongs to the TonB-dependent receptor family.</text>
</comment>
<feature type="domain" description="TonB-dependent receptor plug" evidence="9">
    <location>
        <begin position="234"/>
        <end position="342"/>
    </location>
</feature>
<name>A0ABV2TBB8_9BACT</name>
<evidence type="ECO:0000256" key="8">
    <source>
        <dbReference type="SAM" id="MobiDB-lite"/>
    </source>
</evidence>
<evidence type="ECO:0000256" key="4">
    <source>
        <dbReference type="ARBA" id="ARBA00022692"/>
    </source>
</evidence>
<dbReference type="SUPFAM" id="SSF56935">
    <property type="entry name" value="Porins"/>
    <property type="match status" value="1"/>
</dbReference>
<dbReference type="InterPro" id="IPR036942">
    <property type="entry name" value="Beta-barrel_TonB_sf"/>
</dbReference>
<sequence>MMRSTNERSHHTNRKLIMNVMKLTFLLLTVALLTVQAHTAAQTITLSGKNISLERVVSQIEKQTGYTVFTTRKLLAGAKPVSVQVHNMPLVDFLDLSLKDQPLKYQISGKTISLTRRDTVPKESKQERSGGVRDSSINSITLTGQVRAASTQSPLPGVTVLLKGTKRGTTTDADGRFRLDGVSSSAVLQLRMLGYELLDIAVGANNNFDVVMKESALEMEGVTILSTGFQDIPKERATGSFEFVNNKLVNRKVSTDFASRLHDIVPGISSYKETPRSRNTLLGVNIRGRSSLKSNYWPLVVLDGIPYEGDYNNINPNDIESMTILKDAAAASVWGAKSGNGVIVINTKKGRYNSGFNLSVNTNLTIESKPDLYSLSQMSASDYIDLELELYNLGRYEWSLDAYYSDKTPVIQLLKKFRDGEISQDKLDNGINRLRTIDGRDDFLKYVYRKAIKQQHNIQLSSGNDKMAYNLSIGFDDNKNKLVTSDYDRLTIRNALMLKPVKRLNMDFTMQYTSAKTRETAQEIEYNYLSNGYGTLPYLELADQQGNALAVHQATYGWDPIFRDTIAGGRLLNWEYKPLDELYATSFIAKERQIMLNATISYQLFPWLKSAAIYGYSFSNNQAERWEGIASYSMRSSLNWFASWDDKNVYWGIPVGDKLGIANKNNQNHNARLQFEVDKTIADKHQINALIGAELRENIYSGYNTLFWGYNKDNLSYADVDYTSLKPNLNGMNNSFIDHGSPLMEQLKNRYLSSFANVSYSYNRKYIVSGSARRDASNLFGVKPNNRAKPFWSAGLAWVISNEDFYQSNKVHSLKLRATYGYTGNVNNTTSAYPIMNRSGDLHTTTQLSYATIVSPPNPSLRWEKVSNLNLGTDFAAFDNRISGSIEYYIKNPKDLVYSTLLDPTTGFTNMNINGTSMQTKGWDISLNTVNIRSKTFQWSSHLIFSYSKTRITKAYVNNFLGKNYPAGVITPFAGMDAYSVLSFPSAGLDPATGAARGYVDGEVSMDYAAIYNGTTVYQMNNNGPKFAPYFGGFRNAFQYKNWELSFNIAYQLGHKFIRGNMFTGYNFVEYGIGSPDYAKRWRKPGDEATTDIPSFRYPADYYESMFYSNSSSLVESASQIKLRDIQFSLTLPMKTMGIKQARFYGYVNNLGTIWKATKAYTDPEYHYMVPADPLAFSLGLNVNF</sequence>